<dbReference type="RefSeq" id="WP_132115050.1">
    <property type="nucleotide sequence ID" value="NZ_SLWS01000002.1"/>
</dbReference>
<evidence type="ECO:0008006" key="4">
    <source>
        <dbReference type="Google" id="ProtNLM"/>
    </source>
</evidence>
<dbReference type="Proteomes" id="UP000295680">
    <property type="component" value="Unassembled WGS sequence"/>
</dbReference>
<name>A0A4V2S894_9PSEU</name>
<feature type="compositionally biased region" description="Basic and acidic residues" evidence="1">
    <location>
        <begin position="1"/>
        <end position="19"/>
    </location>
</feature>
<feature type="region of interest" description="Disordered" evidence="1">
    <location>
        <begin position="1"/>
        <end position="25"/>
    </location>
</feature>
<sequence>MTSHPHDNGRDEYSGRTTEHLPSQSAGTVYERAAAGYRTRLGWRVYALDTTVWITPGAPVEAFTVPRAMGELALARLQARSIPLPVINIPGPPDRWALLVQPSNDARGDILDMFVDYDIGYAYSGHHHGRTSDWGIDLPPTRHPGHETLSWITPADSPLPAAWNVAHILAGILTGPTGE</sequence>
<gene>
    <name evidence="2" type="ORF">EV192_1021070</name>
</gene>
<proteinExistence type="predicted"/>
<evidence type="ECO:0000313" key="3">
    <source>
        <dbReference type="Proteomes" id="UP000295680"/>
    </source>
</evidence>
<dbReference type="OrthoDB" id="4546644at2"/>
<evidence type="ECO:0000256" key="1">
    <source>
        <dbReference type="SAM" id="MobiDB-lite"/>
    </source>
</evidence>
<keyword evidence="3" id="KW-1185">Reference proteome</keyword>
<accession>A0A4V2S894</accession>
<protein>
    <recommendedName>
        <fullName evidence="4">Bifunctional DNA primase/polymerase-like protein</fullName>
    </recommendedName>
</protein>
<comment type="caution">
    <text evidence="2">The sequence shown here is derived from an EMBL/GenBank/DDBJ whole genome shotgun (WGS) entry which is preliminary data.</text>
</comment>
<dbReference type="EMBL" id="SLWS01000002">
    <property type="protein sequence ID" value="TCO62930.1"/>
    <property type="molecule type" value="Genomic_DNA"/>
</dbReference>
<reference evidence="2 3" key="1">
    <citation type="submission" date="2019-03" db="EMBL/GenBank/DDBJ databases">
        <title>Genomic Encyclopedia of Type Strains, Phase IV (KMG-IV): sequencing the most valuable type-strain genomes for metagenomic binning, comparative biology and taxonomic classification.</title>
        <authorList>
            <person name="Goeker M."/>
        </authorList>
    </citation>
    <scope>NUCLEOTIDE SEQUENCE [LARGE SCALE GENOMIC DNA]</scope>
    <source>
        <strain evidence="2 3">DSM 45934</strain>
    </source>
</reference>
<evidence type="ECO:0000313" key="2">
    <source>
        <dbReference type="EMBL" id="TCO62930.1"/>
    </source>
</evidence>
<dbReference type="AlphaFoldDB" id="A0A4V2S894"/>
<organism evidence="2 3">
    <name type="scientific">Actinocrispum wychmicini</name>
    <dbReference type="NCBI Taxonomy" id="1213861"/>
    <lineage>
        <taxon>Bacteria</taxon>
        <taxon>Bacillati</taxon>
        <taxon>Actinomycetota</taxon>
        <taxon>Actinomycetes</taxon>
        <taxon>Pseudonocardiales</taxon>
        <taxon>Pseudonocardiaceae</taxon>
        <taxon>Actinocrispum</taxon>
    </lineage>
</organism>